<keyword evidence="4" id="KW-1185">Reference proteome</keyword>
<sequence>MDVMMRYVMMFVMLVAIGTGGWGHTARAQDLNTDMVERFIESLPGIIALGQNLQESGQAAGFQDALRPTPESGFTPYSRGAAWLENNSPENFNAMMDLVKTNGFSDVQSWARTGDQVMAAFMATEIETMSPESRRMAEQVSPEMLAQMPHGVREQIEGMRVVLEAVKQVPQAHIDIVRPLVPLLKEKIGN</sequence>
<evidence type="ECO:0000313" key="4">
    <source>
        <dbReference type="Proteomes" id="UP000325187"/>
    </source>
</evidence>
<dbReference type="EMBL" id="BKCM01000002">
    <property type="protein sequence ID" value="GEQ99947.1"/>
    <property type="molecule type" value="Genomic_DNA"/>
</dbReference>
<organism evidence="1 3">
    <name type="scientific">Iodidimonas gelatinilytica</name>
    <dbReference type="NCBI Taxonomy" id="1236966"/>
    <lineage>
        <taxon>Bacteria</taxon>
        <taxon>Pseudomonadati</taxon>
        <taxon>Pseudomonadota</taxon>
        <taxon>Alphaproteobacteria</taxon>
        <taxon>Iodidimonadales</taxon>
        <taxon>Iodidimonadaceae</taxon>
        <taxon>Iodidimonas</taxon>
    </lineage>
</organism>
<evidence type="ECO:0000313" key="2">
    <source>
        <dbReference type="EMBL" id="GEQ99947.1"/>
    </source>
</evidence>
<proteinExistence type="predicted"/>
<accession>A0A5A7MPE5</accession>
<dbReference type="RefSeq" id="WP_150001763.1">
    <property type="nucleotide sequence ID" value="NZ_BKCM01000002.1"/>
</dbReference>
<accession>A0A5A7MVL1</accession>
<dbReference type="Proteomes" id="UP000325187">
    <property type="component" value="Unassembled WGS sequence"/>
</dbReference>
<gene>
    <name evidence="1" type="ORF">JCM17844_15690</name>
    <name evidence="2" type="ORF">JCM17845_05710</name>
</gene>
<dbReference type="EMBL" id="BKCL01000004">
    <property type="protein sequence ID" value="GEQ97932.1"/>
    <property type="molecule type" value="Genomic_DNA"/>
</dbReference>
<reference evidence="3 4" key="1">
    <citation type="submission" date="2019-09" db="EMBL/GenBank/DDBJ databases">
        <title>NBRP : Genome information of microbial organism related human and environment.</title>
        <authorList>
            <person name="Hattori M."/>
            <person name="Oshima K."/>
            <person name="Inaba H."/>
            <person name="Suda W."/>
            <person name="Sakamoto M."/>
            <person name="Iino T."/>
            <person name="Kitahara M."/>
            <person name="Oshida Y."/>
            <person name="Iida T."/>
            <person name="Kudo T."/>
            <person name="Itoh T."/>
            <person name="Ohkuma M."/>
        </authorList>
    </citation>
    <scope>NUCLEOTIDE SEQUENCE [LARGE SCALE GENOMIC DNA]</scope>
    <source>
        <strain evidence="1 3">Hi-2</strain>
        <strain evidence="2 4">Mie-1</strain>
    </source>
</reference>
<comment type="caution">
    <text evidence="1">The sequence shown here is derived from an EMBL/GenBank/DDBJ whole genome shotgun (WGS) entry which is preliminary data.</text>
</comment>
<protein>
    <submittedName>
        <fullName evidence="1">Uncharacterized protein</fullName>
    </submittedName>
</protein>
<name>A0A5A7MPE5_9PROT</name>
<evidence type="ECO:0000313" key="1">
    <source>
        <dbReference type="EMBL" id="GEQ97932.1"/>
    </source>
</evidence>
<dbReference type="AlphaFoldDB" id="A0A5A7MPE5"/>
<dbReference type="Proteomes" id="UP000322084">
    <property type="component" value="Unassembled WGS sequence"/>
</dbReference>
<evidence type="ECO:0000313" key="3">
    <source>
        <dbReference type="Proteomes" id="UP000322084"/>
    </source>
</evidence>